<keyword evidence="1" id="KW-0328">Glycosyltransferase</keyword>
<dbReference type="Pfam" id="PF13704">
    <property type="entry name" value="Glyco_tranf_2_4"/>
    <property type="match status" value="1"/>
</dbReference>
<dbReference type="SUPFAM" id="SSF53448">
    <property type="entry name" value="Nucleotide-diphospho-sugar transferases"/>
    <property type="match status" value="1"/>
</dbReference>
<dbReference type="EC" id="2.4.-.-" evidence="1"/>
<evidence type="ECO:0000313" key="2">
    <source>
        <dbReference type="Proteomes" id="UP001265259"/>
    </source>
</evidence>
<gene>
    <name evidence="1" type="ORF">RM543_00435</name>
</gene>
<evidence type="ECO:0000313" key="1">
    <source>
        <dbReference type="EMBL" id="MDT0681134.1"/>
    </source>
</evidence>
<proteinExistence type="predicted"/>
<dbReference type="GO" id="GO:0016757">
    <property type="term" value="F:glycosyltransferase activity"/>
    <property type="evidence" value="ECO:0007669"/>
    <property type="project" value="UniProtKB-KW"/>
</dbReference>
<dbReference type="RefSeq" id="WP_311688575.1">
    <property type="nucleotide sequence ID" value="NZ_JAVRHL010000001.1"/>
</dbReference>
<keyword evidence="1" id="KW-0808">Transferase</keyword>
<dbReference type="Proteomes" id="UP001265259">
    <property type="component" value="Unassembled WGS sequence"/>
</dbReference>
<organism evidence="1 2">
    <name type="scientific">Tropicimonas omnivorans</name>
    <dbReference type="NCBI Taxonomy" id="3075590"/>
    <lineage>
        <taxon>Bacteria</taxon>
        <taxon>Pseudomonadati</taxon>
        <taxon>Pseudomonadota</taxon>
        <taxon>Alphaproteobacteria</taxon>
        <taxon>Rhodobacterales</taxon>
        <taxon>Roseobacteraceae</taxon>
        <taxon>Tropicimonas</taxon>
    </lineage>
</organism>
<protein>
    <submittedName>
        <fullName evidence="1">Glycosyltransferase family 2 protein</fullName>
        <ecNumber evidence="1">2.4.-.-</ecNumber>
    </submittedName>
</protein>
<dbReference type="InterPro" id="IPR029044">
    <property type="entry name" value="Nucleotide-diphossugar_trans"/>
</dbReference>
<sequence length="369" mass="41517">MARGKLRFEGAGGDLPFSELFDGAEPPAPDLPDGPVAVTPAYNEMLRLPDWFRHHRALGIVHFIMIDNGSTDGTSDFLDAQPDVTRLVTTQAWERVKRPVRLWPSDRWLTGRWVLHCDSDEFLIPPGWPDMSLPRLLEHWDRTGIDGAFAPMIDMYAGGPASEVEVSPGMPLLPAFPMFDAEGYWVAPPLRDRKAYPCPPYLLFGGPRERLFRELRGGGLLPAPLERLAIRAAMAPARPSHPRPGARRLHKLIAGRTRPGVHSKVALMRWRHGTRFTSANHRISEAYKLAADWTPLLHFRLIPDFAQRQAEQSLRKSGEDAAEGARAFGEEVTRRDLVWSGSRRMTGWRDLYDAGLMRLSKETRDALGL</sequence>
<accession>A0ABU3DC62</accession>
<name>A0ABU3DC62_9RHOB</name>
<dbReference type="EMBL" id="JAVRHL010000001">
    <property type="protein sequence ID" value="MDT0681134.1"/>
    <property type="molecule type" value="Genomic_DNA"/>
</dbReference>
<reference evidence="1 2" key="1">
    <citation type="submission" date="2023-09" db="EMBL/GenBank/DDBJ databases">
        <authorList>
            <person name="Rey-Velasco X."/>
        </authorList>
    </citation>
    <scope>NUCLEOTIDE SEQUENCE [LARGE SCALE GENOMIC DNA]</scope>
    <source>
        <strain evidence="1 2">F158</strain>
    </source>
</reference>
<keyword evidence="2" id="KW-1185">Reference proteome</keyword>
<comment type="caution">
    <text evidence="1">The sequence shown here is derived from an EMBL/GenBank/DDBJ whole genome shotgun (WGS) entry which is preliminary data.</text>
</comment>